<sequence length="49" mass="5589">MQAPSVVKFQNLKGTAHIFRHNTPLSTKNVSLPIQYRLRQHLLLSPHLG</sequence>
<reference evidence="1" key="1">
    <citation type="submission" date="2021-02" db="EMBL/GenBank/DDBJ databases">
        <authorList>
            <person name="Han P."/>
        </authorList>
    </citation>
    <scope>NUCLEOTIDE SEQUENCE</scope>
    <source>
        <strain evidence="1">Nitrosomonas nitrosa 18-3D</strain>
    </source>
</reference>
<protein>
    <submittedName>
        <fullName evidence="1">Uncharacterized protein</fullName>
    </submittedName>
</protein>
<evidence type="ECO:0000313" key="1">
    <source>
        <dbReference type="EMBL" id="CAE6501139.1"/>
    </source>
</evidence>
<name>A0A8H9D932_9PROT</name>
<evidence type="ECO:0000313" key="2">
    <source>
        <dbReference type="Proteomes" id="UP000601736"/>
    </source>
</evidence>
<dbReference type="AlphaFoldDB" id="A0A8H9D932"/>
<comment type="caution">
    <text evidence="1">The sequence shown here is derived from an EMBL/GenBank/DDBJ whole genome shotgun (WGS) entry which is preliminary data.</text>
</comment>
<proteinExistence type="predicted"/>
<accession>A0A8H9D932</accession>
<dbReference type="Proteomes" id="UP000601736">
    <property type="component" value="Unassembled WGS sequence"/>
</dbReference>
<organism evidence="1 2">
    <name type="scientific">Nitrosomonas nitrosa</name>
    <dbReference type="NCBI Taxonomy" id="52442"/>
    <lineage>
        <taxon>Bacteria</taxon>
        <taxon>Pseudomonadati</taxon>
        <taxon>Pseudomonadota</taxon>
        <taxon>Betaproteobacteria</taxon>
        <taxon>Nitrosomonadales</taxon>
        <taxon>Nitrosomonadaceae</taxon>
        <taxon>Nitrosomonas</taxon>
    </lineage>
</organism>
<gene>
    <name evidence="1" type="ORF">NMYAN_20040</name>
</gene>
<dbReference type="EMBL" id="CAJNAP010000012">
    <property type="protein sequence ID" value="CAE6501139.1"/>
    <property type="molecule type" value="Genomic_DNA"/>
</dbReference>